<evidence type="ECO:0000256" key="13">
    <source>
        <dbReference type="HAMAP-Rule" id="MF_01987"/>
    </source>
</evidence>
<evidence type="ECO:0000256" key="11">
    <source>
        <dbReference type="ARBA" id="ARBA00022958"/>
    </source>
</evidence>
<comment type="subcellular location">
    <subcellularLocation>
        <location evidence="13">Cytoplasm</location>
    </subcellularLocation>
</comment>
<feature type="binding site" evidence="13">
    <location>
        <position position="287"/>
    </location>
    <ligand>
        <name>K(+)</name>
        <dbReference type="ChEBI" id="CHEBI:29103"/>
    </ligand>
</feature>
<dbReference type="AlphaFoldDB" id="U4KEL0"/>
<evidence type="ECO:0000256" key="10">
    <source>
        <dbReference type="ARBA" id="ARBA00022842"/>
    </source>
</evidence>
<comment type="pathway">
    <text evidence="13">Carbohydrate metabolism; D-ribose degradation; D-ribose 5-phosphate from beta-D-ribopyranose: step 2/2.</text>
</comment>
<dbReference type="KEGG" id="vni:VIBNI_B1802"/>
<comment type="cofactor">
    <cofactor evidence="13">
        <name>Mg(2+)</name>
        <dbReference type="ChEBI" id="CHEBI:18420"/>
    </cofactor>
    <text evidence="13">Requires a divalent cation, most likely magnesium in vivo, as an electrophilic catalyst to aid phosphoryl group transfer. It is the chelate of the metal and the nucleotide that is the actual substrate.</text>
</comment>
<organism evidence="15 16">
    <name type="scientific">Vibrio nigripulchritudo</name>
    <dbReference type="NCBI Taxonomy" id="28173"/>
    <lineage>
        <taxon>Bacteria</taxon>
        <taxon>Pseudomonadati</taxon>
        <taxon>Pseudomonadota</taxon>
        <taxon>Gammaproteobacteria</taxon>
        <taxon>Vibrionales</taxon>
        <taxon>Vibrionaceae</taxon>
        <taxon>Vibrio</taxon>
    </lineage>
</organism>
<gene>
    <name evidence="13 15" type="primary">rbsK</name>
    <name evidence="15" type="ORF">VIBNI_B1802</name>
</gene>
<keyword evidence="12 13" id="KW-0119">Carbohydrate metabolism</keyword>
<dbReference type="OrthoDB" id="9776822at2"/>
<dbReference type="eggNOG" id="COG0524">
    <property type="taxonomic scope" value="Bacteria"/>
</dbReference>
<comment type="similarity">
    <text evidence="1">Belongs to the carbohydrate kinase pfkB family.</text>
</comment>
<dbReference type="PROSITE" id="PS00583">
    <property type="entry name" value="PFKB_KINASES_1"/>
    <property type="match status" value="1"/>
</dbReference>
<dbReference type="InterPro" id="IPR002139">
    <property type="entry name" value="Ribo/fructo_kinase"/>
</dbReference>
<dbReference type="Proteomes" id="UP000016895">
    <property type="component" value="Chromosome 2"/>
</dbReference>
<feature type="binding site" evidence="13">
    <location>
        <begin position="220"/>
        <end position="225"/>
    </location>
    <ligand>
        <name>ATP</name>
        <dbReference type="ChEBI" id="CHEBI:30616"/>
    </ligand>
</feature>
<evidence type="ECO:0000256" key="5">
    <source>
        <dbReference type="ARBA" id="ARBA00022679"/>
    </source>
</evidence>
<evidence type="ECO:0000256" key="1">
    <source>
        <dbReference type="ARBA" id="ARBA00005380"/>
    </source>
</evidence>
<dbReference type="GO" id="GO:0019303">
    <property type="term" value="P:D-ribose catabolic process"/>
    <property type="evidence" value="ECO:0007669"/>
    <property type="project" value="UniProtKB-UniRule"/>
</dbReference>
<dbReference type="CDD" id="cd01174">
    <property type="entry name" value="ribokinase"/>
    <property type="match status" value="1"/>
</dbReference>
<evidence type="ECO:0000256" key="3">
    <source>
        <dbReference type="ARBA" id="ARBA00016943"/>
    </source>
</evidence>
<comment type="function">
    <text evidence="13">Catalyzes the phosphorylation of ribose at O-5 in a reaction requiring ATP and magnesium. The resulting D-ribose-5-phosphate can then be used either for sythesis of nucleotides, histidine, and tryptophan, or as a component of the pentose phosphate pathway.</text>
</comment>
<dbReference type="NCBIfam" id="NF008353">
    <property type="entry name" value="PRK11142.1"/>
    <property type="match status" value="1"/>
</dbReference>
<dbReference type="InterPro" id="IPR029056">
    <property type="entry name" value="Ribokinase-like"/>
</dbReference>
<dbReference type="PATRIC" id="fig|1260221.3.peg.5383"/>
<keyword evidence="5 13" id="KW-0808">Transferase</keyword>
<feature type="binding site" evidence="13">
    <location>
        <position position="248"/>
    </location>
    <ligand>
        <name>K(+)</name>
        <dbReference type="ChEBI" id="CHEBI:29103"/>
    </ligand>
</feature>
<feature type="binding site" evidence="13">
    <location>
        <begin position="11"/>
        <end position="13"/>
    </location>
    <ligand>
        <name>substrate</name>
    </ligand>
</feature>
<feature type="binding site" evidence="13">
    <location>
        <position position="291"/>
    </location>
    <ligand>
        <name>K(+)</name>
        <dbReference type="ChEBI" id="CHEBI:29103"/>
    </ligand>
</feature>
<dbReference type="GO" id="GO:0005829">
    <property type="term" value="C:cytosol"/>
    <property type="evidence" value="ECO:0007669"/>
    <property type="project" value="TreeGrafter"/>
</dbReference>
<dbReference type="SUPFAM" id="SSF53613">
    <property type="entry name" value="Ribokinase-like"/>
    <property type="match status" value="1"/>
</dbReference>
<evidence type="ECO:0000259" key="14">
    <source>
        <dbReference type="Pfam" id="PF00294"/>
    </source>
</evidence>
<keyword evidence="9 13" id="KW-0067">ATP-binding</keyword>
<dbReference type="UniPathway" id="UPA00916">
    <property type="reaction ID" value="UER00889"/>
</dbReference>
<dbReference type="PANTHER" id="PTHR10584">
    <property type="entry name" value="SUGAR KINASE"/>
    <property type="match status" value="1"/>
</dbReference>
<feature type="binding site" evidence="13">
    <location>
        <position position="246"/>
    </location>
    <ligand>
        <name>K(+)</name>
        <dbReference type="ChEBI" id="CHEBI:29103"/>
    </ligand>
</feature>
<comment type="similarity">
    <text evidence="13">Belongs to the carbohydrate kinase PfkB family. Ribokinase subfamily.</text>
</comment>
<dbReference type="PRINTS" id="PR00990">
    <property type="entry name" value="RIBOKINASE"/>
</dbReference>
<feature type="domain" description="Carbohydrate kinase PfkB" evidence="14">
    <location>
        <begin position="3"/>
        <end position="293"/>
    </location>
</feature>
<evidence type="ECO:0000256" key="4">
    <source>
        <dbReference type="ARBA" id="ARBA00022490"/>
    </source>
</evidence>
<keyword evidence="4 13" id="KW-0963">Cytoplasm</keyword>
<evidence type="ECO:0000256" key="12">
    <source>
        <dbReference type="ARBA" id="ARBA00023277"/>
    </source>
</evidence>
<comment type="caution">
    <text evidence="13">Lacks conserved residue(s) required for the propagation of feature annotation.</text>
</comment>
<evidence type="ECO:0000256" key="6">
    <source>
        <dbReference type="ARBA" id="ARBA00022723"/>
    </source>
</evidence>
<feature type="active site" description="Proton acceptor" evidence="13">
    <location>
        <position position="252"/>
    </location>
</feature>
<dbReference type="STRING" id="28173.VIBNI_B1802"/>
<keyword evidence="7 13" id="KW-0547">Nucleotide-binding</keyword>
<feature type="binding site" evidence="13">
    <location>
        <begin position="251"/>
        <end position="252"/>
    </location>
    <ligand>
        <name>ATP</name>
        <dbReference type="ChEBI" id="CHEBI:30616"/>
    </ligand>
</feature>
<comment type="subunit">
    <text evidence="13">Homodimer.</text>
</comment>
<accession>U4KEL0</accession>
<dbReference type="Pfam" id="PF00294">
    <property type="entry name" value="PfkB"/>
    <property type="match status" value="1"/>
</dbReference>
<dbReference type="HAMAP" id="MF_01987">
    <property type="entry name" value="Ribokinase"/>
    <property type="match status" value="1"/>
</dbReference>
<evidence type="ECO:0000256" key="7">
    <source>
        <dbReference type="ARBA" id="ARBA00022741"/>
    </source>
</evidence>
<evidence type="ECO:0000256" key="2">
    <source>
        <dbReference type="ARBA" id="ARBA00012035"/>
    </source>
</evidence>
<keyword evidence="10 13" id="KW-0460">Magnesium</keyword>
<feature type="binding site" evidence="13">
    <location>
        <begin position="39"/>
        <end position="43"/>
    </location>
    <ligand>
        <name>substrate</name>
    </ligand>
</feature>
<evidence type="ECO:0000256" key="9">
    <source>
        <dbReference type="ARBA" id="ARBA00022840"/>
    </source>
</evidence>
<dbReference type="PROSITE" id="PS00584">
    <property type="entry name" value="PFKB_KINASES_2"/>
    <property type="match status" value="1"/>
</dbReference>
<dbReference type="EC" id="2.7.1.15" evidence="2 13"/>
<evidence type="ECO:0000256" key="8">
    <source>
        <dbReference type="ARBA" id="ARBA00022777"/>
    </source>
</evidence>
<dbReference type="Gene3D" id="3.40.1190.20">
    <property type="match status" value="1"/>
</dbReference>
<protein>
    <recommendedName>
        <fullName evidence="3 13">Ribokinase</fullName>
        <shortName evidence="13">RK</shortName>
        <ecNumber evidence="2 13">2.7.1.15</ecNumber>
    </recommendedName>
</protein>
<dbReference type="GO" id="GO:0046872">
    <property type="term" value="F:metal ion binding"/>
    <property type="evidence" value="ECO:0007669"/>
    <property type="project" value="UniProtKB-KW"/>
</dbReference>
<evidence type="ECO:0000313" key="16">
    <source>
        <dbReference type="Proteomes" id="UP000016895"/>
    </source>
</evidence>
<dbReference type="InterPro" id="IPR011611">
    <property type="entry name" value="PfkB_dom"/>
</dbReference>
<feature type="binding site" evidence="13">
    <location>
        <position position="285"/>
    </location>
    <ligand>
        <name>K(+)</name>
        <dbReference type="ChEBI" id="CHEBI:29103"/>
    </ligand>
</feature>
<comment type="activity regulation">
    <text evidence="13">Activated by a monovalent cation that binds near, but not in, the active site. The most likely occupant of the site in vivo is potassium. Ion binding induces a conformational change that may alter substrate affinity.</text>
</comment>
<feature type="binding site" evidence="13">
    <location>
        <position position="276"/>
    </location>
    <ligand>
        <name>ATP</name>
        <dbReference type="ChEBI" id="CHEBI:30616"/>
    </ligand>
</feature>
<dbReference type="FunFam" id="3.40.1190.20:FF:000012">
    <property type="entry name" value="Ribokinase"/>
    <property type="match status" value="1"/>
</dbReference>
<dbReference type="GO" id="GO:0004747">
    <property type="term" value="F:ribokinase activity"/>
    <property type="evidence" value="ECO:0007669"/>
    <property type="project" value="UniProtKB-UniRule"/>
</dbReference>
<dbReference type="PANTHER" id="PTHR10584:SF166">
    <property type="entry name" value="RIBOKINASE"/>
    <property type="match status" value="1"/>
</dbReference>
<proteinExistence type="inferred from homology"/>
<feature type="binding site" evidence="13">
    <location>
        <position position="140"/>
    </location>
    <ligand>
        <name>substrate</name>
    </ligand>
</feature>
<feature type="binding site" evidence="13">
    <location>
        <position position="252"/>
    </location>
    <ligand>
        <name>substrate</name>
    </ligand>
</feature>
<dbReference type="InterPro" id="IPR011877">
    <property type="entry name" value="Ribokinase"/>
</dbReference>
<sequence length="309" mass="32327">MSGIIVFGSVNADHVMQVPEFPRPGETITGRNYRIVAGGKGANQAVACARLGADIRFIACVGDDPFGLGIRKQFESDGIDVTGVKVEPDCPTGIAMIQVTDSGQNSICISAEANGYLTAPVVSTFTDTIQSGDYLLLQLETPLDGIEHAVDIAHQSGCKVVLNPAPARELPDDLLAKVTMITPNETEAEILTGVEVTDDKSASQASQILHKKGVETVLITLGEKGVWVSQSGVGYLVPGFVVEAVDTTAAGDTFNGALLVGMCRGSTLEGAIVFAHAAAAMSVTRFGAQTSIPYIGEVEAFLRNQGQMD</sequence>
<feature type="binding site" evidence="13">
    <location>
        <position position="184"/>
    </location>
    <ligand>
        <name>ATP</name>
        <dbReference type="ChEBI" id="CHEBI:30616"/>
    </ligand>
</feature>
<keyword evidence="11 13" id="KW-0630">Potassium</keyword>
<dbReference type="InterPro" id="IPR002173">
    <property type="entry name" value="Carboh/pur_kinase_PfkB_CS"/>
</dbReference>
<comment type="catalytic activity">
    <reaction evidence="13">
        <text>D-ribose + ATP = D-ribose 5-phosphate + ADP + H(+)</text>
        <dbReference type="Rhea" id="RHEA:13697"/>
        <dbReference type="ChEBI" id="CHEBI:15378"/>
        <dbReference type="ChEBI" id="CHEBI:30616"/>
        <dbReference type="ChEBI" id="CHEBI:47013"/>
        <dbReference type="ChEBI" id="CHEBI:78346"/>
        <dbReference type="ChEBI" id="CHEBI:456216"/>
        <dbReference type="EC" id="2.7.1.15"/>
    </reaction>
</comment>
<dbReference type="GO" id="GO:0005524">
    <property type="term" value="F:ATP binding"/>
    <property type="evidence" value="ECO:0007669"/>
    <property type="project" value="UniProtKB-UniRule"/>
</dbReference>
<name>U4KEL0_9VIBR</name>
<feature type="binding site" evidence="13">
    <location>
        <position position="282"/>
    </location>
    <ligand>
        <name>K(+)</name>
        <dbReference type="ChEBI" id="CHEBI:29103"/>
    </ligand>
</feature>
<dbReference type="GeneID" id="97544777"/>
<dbReference type="NCBIfam" id="TIGR02152">
    <property type="entry name" value="D_ribokin_bact"/>
    <property type="match status" value="1"/>
</dbReference>
<keyword evidence="16" id="KW-1185">Reference proteome</keyword>
<dbReference type="EMBL" id="FO203527">
    <property type="protein sequence ID" value="CCO61528.1"/>
    <property type="molecule type" value="Genomic_DNA"/>
</dbReference>
<dbReference type="RefSeq" id="WP_022561940.1">
    <property type="nucleotide sequence ID" value="NC_022543.1"/>
</dbReference>
<keyword evidence="6 13" id="KW-0479">Metal-binding</keyword>
<reference evidence="15 16" key="1">
    <citation type="journal article" date="2013" name="ISME J.">
        <title>Comparative genomics of pathogenic lineages of Vibrio nigripulchritudo identifies virulence-associated traits.</title>
        <authorList>
            <person name="Goudenege D."/>
            <person name="Labreuche Y."/>
            <person name="Krin E."/>
            <person name="Ansquer D."/>
            <person name="Mangenot S."/>
            <person name="Calteau A."/>
            <person name="Medigue C."/>
            <person name="Mazel D."/>
            <person name="Polz M.F."/>
            <person name="Le Roux F."/>
        </authorList>
    </citation>
    <scope>NUCLEOTIDE SEQUENCE [LARGE SCALE GENOMIC DNA]</scope>
    <source>
        <strain evidence="16">SnF1</strain>
    </source>
</reference>
<keyword evidence="8 13" id="KW-0418">Kinase</keyword>
<evidence type="ECO:0000313" key="15">
    <source>
        <dbReference type="EMBL" id="CCO61528.1"/>
    </source>
</evidence>